<reference evidence="2 3" key="1">
    <citation type="journal article" date="2019" name="Microbiol. Resour. Announc.">
        <title>Complete Genome Sequence of Halomonas sulfidaeris Strain Esulfide1 Isolated from a Metal Sulfide Rock at a Depth of 2,200 Meters, Obtained Using Nanopore Sequencing.</title>
        <authorList>
            <person name="Saito M."/>
            <person name="Nishigata A."/>
            <person name="Galipon J."/>
            <person name="Arakawa K."/>
        </authorList>
    </citation>
    <scope>NUCLEOTIDE SEQUENCE [LARGE SCALE GENOMIC DNA]</scope>
    <source>
        <strain evidence="2 3">ATCC BAA-803</strain>
    </source>
</reference>
<accession>A0A455UHR6</accession>
<evidence type="ECO:0000259" key="1">
    <source>
        <dbReference type="Pfam" id="PF11941"/>
    </source>
</evidence>
<dbReference type="AlphaFoldDB" id="A0A455UHR6"/>
<dbReference type="InterPro" id="IPR022567">
    <property type="entry name" value="DUF3459"/>
</dbReference>
<feature type="domain" description="DUF3459" evidence="1">
    <location>
        <begin position="3"/>
        <end position="59"/>
    </location>
</feature>
<dbReference type="Proteomes" id="UP000320231">
    <property type="component" value="Chromosome"/>
</dbReference>
<proteinExistence type="predicted"/>
<gene>
    <name evidence="2" type="ORF">HSBAA_50650</name>
</gene>
<dbReference type="KEGG" id="hsr:HSBAA_50650"/>
<name>A0A455UHR6_9GAMM</name>
<evidence type="ECO:0000313" key="3">
    <source>
        <dbReference type="Proteomes" id="UP000320231"/>
    </source>
</evidence>
<sequence length="71" mass="7589">MLARWQMNDETHLVIVLNLGEHPAATLGLGVGQLLHETDEGVAKAAQSGRIPPRAAAAWLRHNPGDEEVSA</sequence>
<evidence type="ECO:0000313" key="2">
    <source>
        <dbReference type="EMBL" id="BBI63759.1"/>
    </source>
</evidence>
<dbReference type="EMBL" id="AP019514">
    <property type="protein sequence ID" value="BBI63759.1"/>
    <property type="molecule type" value="Genomic_DNA"/>
</dbReference>
<dbReference type="GO" id="GO:0016798">
    <property type="term" value="F:hydrolase activity, acting on glycosyl bonds"/>
    <property type="evidence" value="ECO:0007669"/>
    <property type="project" value="UniProtKB-KW"/>
</dbReference>
<dbReference type="Pfam" id="PF11941">
    <property type="entry name" value="DUF3459"/>
    <property type="match status" value="1"/>
</dbReference>
<organism evidence="2 3">
    <name type="scientific">Vreelandella sulfidaeris</name>
    <dbReference type="NCBI Taxonomy" id="115553"/>
    <lineage>
        <taxon>Bacteria</taxon>
        <taxon>Pseudomonadati</taxon>
        <taxon>Pseudomonadota</taxon>
        <taxon>Gammaproteobacteria</taxon>
        <taxon>Oceanospirillales</taxon>
        <taxon>Halomonadaceae</taxon>
        <taxon>Vreelandella</taxon>
    </lineage>
</organism>
<protein>
    <recommendedName>
        <fullName evidence="1">DUF3459 domain-containing protein</fullName>
    </recommendedName>
</protein>